<dbReference type="EMBL" id="MT142358">
    <property type="protein sequence ID" value="QJA78887.1"/>
    <property type="molecule type" value="Genomic_DNA"/>
</dbReference>
<evidence type="ECO:0000313" key="4">
    <source>
        <dbReference type="EMBL" id="QJH96103.1"/>
    </source>
</evidence>
<dbReference type="EMBL" id="MT144064">
    <property type="protein sequence ID" value="QJA47938.1"/>
    <property type="molecule type" value="Genomic_DNA"/>
</dbReference>
<organism evidence="1">
    <name type="scientific">viral metagenome</name>
    <dbReference type="NCBI Taxonomy" id="1070528"/>
    <lineage>
        <taxon>unclassified sequences</taxon>
        <taxon>metagenomes</taxon>
        <taxon>organismal metagenomes</taxon>
    </lineage>
</organism>
<evidence type="ECO:0000313" key="1">
    <source>
        <dbReference type="EMBL" id="QJA47938.1"/>
    </source>
</evidence>
<name>A0A6H1ZK80_9ZZZZ</name>
<dbReference type="AlphaFoldDB" id="A0A6H1ZK80"/>
<dbReference type="EMBL" id="MT144639">
    <property type="protein sequence ID" value="QJH96103.1"/>
    <property type="molecule type" value="Genomic_DNA"/>
</dbReference>
<sequence>MNPLFNKTSNDKDRIAKLELVVTRLARRSRKTALAVITPYPISNAISSEGLIGKSLEGVILRYMFSWPGKITKGHIRLDKKPKEGVEIYVRIFNDVISESKGFTVDKKTLSVDTNLEVKSGDCLEVTLTPIGESEVKEIWVSMLWVPNSGDVQNFLIEDLEKQIKEIAEEV</sequence>
<evidence type="ECO:0000313" key="2">
    <source>
        <dbReference type="EMBL" id="QJA56459.1"/>
    </source>
</evidence>
<dbReference type="EMBL" id="MT141220">
    <property type="protein sequence ID" value="QJA56459.1"/>
    <property type="molecule type" value="Genomic_DNA"/>
</dbReference>
<accession>A0A6H1ZK80</accession>
<protein>
    <submittedName>
        <fullName evidence="1">Uncharacterized protein</fullName>
    </submittedName>
</protein>
<gene>
    <name evidence="3" type="ORF">MM415A00974_0007</name>
    <name evidence="2" type="ORF">MM415B01840_0007</name>
    <name evidence="1" type="ORF">TM448A00767_0005</name>
    <name evidence="4" type="ORF">TM448B00617_0028</name>
</gene>
<evidence type="ECO:0000313" key="3">
    <source>
        <dbReference type="EMBL" id="QJA78887.1"/>
    </source>
</evidence>
<proteinExistence type="predicted"/>
<reference evidence="1" key="1">
    <citation type="submission" date="2020-03" db="EMBL/GenBank/DDBJ databases">
        <title>The deep terrestrial virosphere.</title>
        <authorList>
            <person name="Holmfeldt K."/>
            <person name="Nilsson E."/>
            <person name="Simone D."/>
            <person name="Lopez-Fernandez M."/>
            <person name="Wu X."/>
            <person name="de Brujin I."/>
            <person name="Lundin D."/>
            <person name="Andersson A."/>
            <person name="Bertilsson S."/>
            <person name="Dopson M."/>
        </authorList>
    </citation>
    <scope>NUCLEOTIDE SEQUENCE</scope>
    <source>
        <strain evidence="3">MM415A00974</strain>
        <strain evidence="2">MM415B01840</strain>
        <strain evidence="1">TM448A00767</strain>
        <strain evidence="4">TM448B00617</strain>
    </source>
</reference>